<keyword evidence="2" id="KW-1185">Reference proteome</keyword>
<sequence>MATTHSLENIVKPRHCFTDSMLLASFYLSLFGEIQKSLSIYLSRSLRLMRQALPINLAFNSPPSDRLFEKLLQN</sequence>
<dbReference type="Proteomes" id="UP001212499">
    <property type="component" value="Unassembled WGS sequence"/>
</dbReference>
<organism evidence="1 2">
    <name type="scientific">Anabaenopsis arnoldii</name>
    <dbReference type="NCBI Taxonomy" id="2152938"/>
    <lineage>
        <taxon>Bacteria</taxon>
        <taxon>Bacillati</taxon>
        <taxon>Cyanobacteriota</taxon>
        <taxon>Cyanophyceae</taxon>
        <taxon>Nostocales</taxon>
        <taxon>Nodulariaceae</taxon>
        <taxon>Anabaenopsis</taxon>
    </lineage>
</organism>
<gene>
    <name evidence="1" type="ORF">PN457_14735</name>
</gene>
<reference evidence="1 2" key="1">
    <citation type="submission" date="2023-01" db="EMBL/GenBank/DDBJ databases">
        <title>Genomes from the Australian National Cyanobacteria Reference Collection.</title>
        <authorList>
            <person name="Willis A."/>
            <person name="Lee E.M.F."/>
        </authorList>
    </citation>
    <scope>NUCLEOTIDE SEQUENCE [LARGE SCALE GENOMIC DNA]</scope>
    <source>
        <strain evidence="1 2">CS-1033</strain>
    </source>
</reference>
<name>A0ABT5AVE5_9CYAN</name>
<proteinExistence type="predicted"/>
<evidence type="ECO:0000313" key="1">
    <source>
        <dbReference type="EMBL" id="MDB9540894.1"/>
    </source>
</evidence>
<protein>
    <submittedName>
        <fullName evidence="1">Uncharacterized protein</fullName>
    </submittedName>
</protein>
<accession>A0ABT5AVE5</accession>
<evidence type="ECO:0000313" key="2">
    <source>
        <dbReference type="Proteomes" id="UP001212499"/>
    </source>
</evidence>
<comment type="caution">
    <text evidence="1">The sequence shown here is derived from an EMBL/GenBank/DDBJ whole genome shotgun (WGS) entry which is preliminary data.</text>
</comment>
<dbReference type="EMBL" id="JAQMUH010000168">
    <property type="protein sequence ID" value="MDB9540894.1"/>
    <property type="molecule type" value="Genomic_DNA"/>
</dbReference>
<dbReference type="RefSeq" id="WP_271734158.1">
    <property type="nucleotide sequence ID" value="NZ_JANQDP010000176.1"/>
</dbReference>